<evidence type="ECO:0000256" key="2">
    <source>
        <dbReference type="ARBA" id="ARBA00022747"/>
    </source>
</evidence>
<dbReference type="InterPro" id="IPR029063">
    <property type="entry name" value="SAM-dependent_MTases_sf"/>
</dbReference>
<dbReference type="InterPro" id="IPR052916">
    <property type="entry name" value="Type-I_RE_MTase_Subunit"/>
</dbReference>
<dbReference type="InterPro" id="IPR038333">
    <property type="entry name" value="T1MK-like_N_sf"/>
</dbReference>
<comment type="caution">
    <text evidence="4">The sequence shown here is derived from an EMBL/GenBank/DDBJ whole genome shotgun (WGS) entry which is preliminary data.</text>
</comment>
<dbReference type="PANTHER" id="PTHR42998">
    <property type="entry name" value="TYPE I RESTRICTION ENZYME HINDVIIP M PROTEIN-RELATED"/>
    <property type="match status" value="1"/>
</dbReference>
<evidence type="ECO:0000313" key="5">
    <source>
        <dbReference type="Proteomes" id="UP000032309"/>
    </source>
</evidence>
<protein>
    <submittedName>
        <fullName evidence="4">Type I restriction enzyme M protein</fullName>
    </submittedName>
</protein>
<gene>
    <name evidence="4" type="ORF">BROSI_A3388</name>
</gene>
<evidence type="ECO:0000259" key="3">
    <source>
        <dbReference type="Pfam" id="PF12161"/>
    </source>
</evidence>
<comment type="similarity">
    <text evidence="1">Belongs to the N(4)/N(6)-methyltransferase family.</text>
</comment>
<keyword evidence="5" id="KW-1185">Reference proteome</keyword>
<reference evidence="5" key="1">
    <citation type="journal article" date="2015" name="Genome Announc.">
        <title>Draft Genome Sequence of an Anaerobic Ammonium-Oxidizing Bacterium, "Candidatus Brocadia sinica".</title>
        <authorList>
            <person name="Oshiki M."/>
            <person name="Shinyako-Hata K."/>
            <person name="Satoh H."/>
            <person name="Okabe S."/>
        </authorList>
    </citation>
    <scope>NUCLEOTIDE SEQUENCE [LARGE SCALE GENOMIC DNA]</scope>
    <source>
        <strain evidence="5">JPN1</strain>
    </source>
</reference>
<dbReference type="EMBL" id="BAFN01000001">
    <property type="protein sequence ID" value="GAN34845.1"/>
    <property type="molecule type" value="Genomic_DNA"/>
</dbReference>
<sequence length="103" mass="11638">MSVAKGNNNETEKNLWEAADQLRANSELSSQEYSVPVLGLIFLRYADHKFTEVEKEIKKYQPTGSRKKIGKADYQAKGVMYLPDIAHYSYLLNSLKAAISARP</sequence>
<evidence type="ECO:0000313" key="4">
    <source>
        <dbReference type="EMBL" id="GAN34845.1"/>
    </source>
</evidence>
<proteinExistence type="inferred from homology"/>
<dbReference type="PANTHER" id="PTHR42998:SF1">
    <property type="entry name" value="TYPE I RESTRICTION ENZYME HINDI METHYLASE SUBUNIT"/>
    <property type="match status" value="1"/>
</dbReference>
<keyword evidence="2" id="KW-0680">Restriction system</keyword>
<accession>A0ABQ0K282</accession>
<feature type="domain" description="N6 adenine-specific DNA methyltransferase N-terminal" evidence="3">
    <location>
        <begin position="12"/>
        <end position="94"/>
    </location>
</feature>
<dbReference type="SUPFAM" id="SSF53335">
    <property type="entry name" value="S-adenosyl-L-methionine-dependent methyltransferases"/>
    <property type="match status" value="1"/>
</dbReference>
<dbReference type="Pfam" id="PF12161">
    <property type="entry name" value="HsdM_N"/>
    <property type="match status" value="1"/>
</dbReference>
<evidence type="ECO:0000256" key="1">
    <source>
        <dbReference type="ARBA" id="ARBA00006594"/>
    </source>
</evidence>
<name>A0ABQ0K282_9BACT</name>
<dbReference type="Proteomes" id="UP000032309">
    <property type="component" value="Unassembled WGS sequence"/>
</dbReference>
<organism evidence="4 5">
    <name type="scientific">Candidatus Brocadia sinica JPN1</name>
    <dbReference type="NCBI Taxonomy" id="1197129"/>
    <lineage>
        <taxon>Bacteria</taxon>
        <taxon>Pseudomonadati</taxon>
        <taxon>Planctomycetota</taxon>
        <taxon>Candidatus Brocadiia</taxon>
        <taxon>Candidatus Brocadiales</taxon>
        <taxon>Candidatus Brocadiaceae</taxon>
        <taxon>Candidatus Brocadia</taxon>
    </lineage>
</organism>
<dbReference type="Gene3D" id="1.20.1260.30">
    <property type="match status" value="1"/>
</dbReference>
<dbReference type="InterPro" id="IPR022749">
    <property type="entry name" value="D12N6_MeTrfase_N"/>
</dbReference>